<dbReference type="InterPro" id="IPR000477">
    <property type="entry name" value="RT_dom"/>
</dbReference>
<dbReference type="PROSITE" id="PS50878">
    <property type="entry name" value="RT_POL"/>
    <property type="match status" value="1"/>
</dbReference>
<protein>
    <submittedName>
        <fullName evidence="3">Reverse transcriptase domain-containing protein</fullName>
    </submittedName>
</protein>
<reference evidence="3" key="1">
    <citation type="submission" date="2019-12" db="UniProtKB">
        <authorList>
            <consortium name="WormBaseParasite"/>
        </authorList>
    </citation>
    <scope>IDENTIFICATION</scope>
</reference>
<dbReference type="Pfam" id="PF00078">
    <property type="entry name" value="RVT_1"/>
    <property type="match status" value="1"/>
</dbReference>
<evidence type="ECO:0000313" key="2">
    <source>
        <dbReference type="Proteomes" id="UP000046395"/>
    </source>
</evidence>
<dbReference type="PANTHER" id="PTHR19446">
    <property type="entry name" value="REVERSE TRANSCRIPTASES"/>
    <property type="match status" value="1"/>
</dbReference>
<proteinExistence type="predicted"/>
<dbReference type="WBParaSite" id="TMUE_1000002578.1">
    <property type="protein sequence ID" value="TMUE_1000002578.1"/>
    <property type="gene ID" value="WBGene00298380"/>
</dbReference>
<keyword evidence="2" id="KW-1185">Reference proteome</keyword>
<feature type="domain" description="Reverse transcriptase" evidence="1">
    <location>
        <begin position="1"/>
        <end position="169"/>
    </location>
</feature>
<dbReference type="AlphaFoldDB" id="A0A5S6Q5X8"/>
<organism evidence="2 3">
    <name type="scientific">Trichuris muris</name>
    <name type="common">Mouse whipworm</name>
    <dbReference type="NCBI Taxonomy" id="70415"/>
    <lineage>
        <taxon>Eukaryota</taxon>
        <taxon>Metazoa</taxon>
        <taxon>Ecdysozoa</taxon>
        <taxon>Nematoda</taxon>
        <taxon>Enoplea</taxon>
        <taxon>Dorylaimia</taxon>
        <taxon>Trichinellida</taxon>
        <taxon>Trichuridae</taxon>
        <taxon>Trichuris</taxon>
    </lineage>
</organism>
<accession>A0A5S6Q5X8</accession>
<evidence type="ECO:0000259" key="1">
    <source>
        <dbReference type="PROSITE" id="PS50878"/>
    </source>
</evidence>
<dbReference type="STRING" id="70415.A0A5S6Q5X8"/>
<evidence type="ECO:0000313" key="3">
    <source>
        <dbReference type="WBParaSite" id="TMUE_1000002578.1"/>
    </source>
</evidence>
<dbReference type="Proteomes" id="UP000046395">
    <property type="component" value="Unassembled WGS sequence"/>
</dbReference>
<sequence length="169" mass="18628">MSALIYRLLAKILNQRLSLITELDKRQKAFIRGIDGCGENTFLLKTVTATARREHRELCIASLDVAKAFDSVSHHLVLHALARQSVDPRTITLVMNLLAESFARIEHSEGISAPIMILRGVKQIDPLSPLLFSLIIDELVDELEISKAGFTVAPVVSIGSLVFADDILL</sequence>
<name>A0A5S6Q5X8_TRIMR</name>